<organism evidence="1 2">
    <name type="scientific">Prauserella halophila</name>
    <dbReference type="NCBI Taxonomy" id="185641"/>
    <lineage>
        <taxon>Bacteria</taxon>
        <taxon>Bacillati</taxon>
        <taxon>Actinomycetota</taxon>
        <taxon>Actinomycetes</taxon>
        <taxon>Pseudonocardiales</taxon>
        <taxon>Pseudonocardiaceae</taxon>
        <taxon>Prauserella</taxon>
    </lineage>
</organism>
<name>A0ABN1WI20_9PSEU</name>
<dbReference type="Pfam" id="PF14350">
    <property type="entry name" value="Beta_protein"/>
    <property type="match status" value="1"/>
</dbReference>
<reference evidence="1 2" key="1">
    <citation type="journal article" date="2019" name="Int. J. Syst. Evol. Microbiol.">
        <title>The Global Catalogue of Microorganisms (GCM) 10K type strain sequencing project: providing services to taxonomists for standard genome sequencing and annotation.</title>
        <authorList>
            <consortium name="The Broad Institute Genomics Platform"/>
            <consortium name="The Broad Institute Genome Sequencing Center for Infectious Disease"/>
            <person name="Wu L."/>
            <person name="Ma J."/>
        </authorList>
    </citation>
    <scope>NUCLEOTIDE SEQUENCE [LARGE SCALE GENOMIC DNA]</scope>
    <source>
        <strain evidence="1 2">JCM 13023</strain>
    </source>
</reference>
<sequence length="358" mass="39113">MAGEALLPHDAHAWVALRAKEGEAEALTHADEAHLGRIQPLMILDQATSAARQIGRAEGVARHLHTHHRVLAVDASDVDRSTFTPVGALGELVDRLSYGVDLFDVGAPIPILPVLREGASARTAADTGRLGEETGTGVALRIRWRPGIPAEFERIVEALNVDPRRIDIVVDLGFIEAVPTEHAHAVHTAVATVRAIGPVRNLVLLSGSVPSRLSHHGNWQQDRYEEQLWREVSARHSDVLFGDYGVVHPKQAPGWPPKNITVRYTCSTGWAYWRRPIEESAPAHEGDGSTDEPPRARTFRKLCRELVDADIFAGRYFSWGDHELSDAAHGNGRALGRSSAPIAFATSHHLAYLATMPT</sequence>
<protein>
    <recommendedName>
        <fullName evidence="3">T4 beta protein</fullName>
    </recommendedName>
</protein>
<keyword evidence="2" id="KW-1185">Reference proteome</keyword>
<comment type="caution">
    <text evidence="1">The sequence shown here is derived from an EMBL/GenBank/DDBJ whole genome shotgun (WGS) entry which is preliminary data.</text>
</comment>
<evidence type="ECO:0000313" key="1">
    <source>
        <dbReference type="EMBL" id="GAA1247633.1"/>
    </source>
</evidence>
<evidence type="ECO:0008006" key="3">
    <source>
        <dbReference type="Google" id="ProtNLM"/>
    </source>
</evidence>
<accession>A0ABN1WI20</accession>
<proteinExistence type="predicted"/>
<dbReference type="Proteomes" id="UP001500653">
    <property type="component" value="Unassembled WGS sequence"/>
</dbReference>
<dbReference type="InterPro" id="IPR025683">
    <property type="entry name" value="Protein_beta"/>
</dbReference>
<gene>
    <name evidence="1" type="ORF">GCM10009676_37250</name>
</gene>
<dbReference type="EMBL" id="BAAALN010000016">
    <property type="protein sequence ID" value="GAA1247633.1"/>
    <property type="molecule type" value="Genomic_DNA"/>
</dbReference>
<evidence type="ECO:0000313" key="2">
    <source>
        <dbReference type="Proteomes" id="UP001500653"/>
    </source>
</evidence>